<evidence type="ECO:0000259" key="1">
    <source>
        <dbReference type="Pfam" id="PF05618"/>
    </source>
</evidence>
<accession>A0A517MYN4</accession>
<dbReference type="Gene3D" id="2.40.70.10">
    <property type="entry name" value="Acid Proteases"/>
    <property type="match status" value="1"/>
</dbReference>
<evidence type="ECO:0000313" key="3">
    <source>
        <dbReference type="Proteomes" id="UP000319852"/>
    </source>
</evidence>
<dbReference type="Proteomes" id="UP000319852">
    <property type="component" value="Chromosome"/>
</dbReference>
<dbReference type="EMBL" id="CP036263">
    <property type="protein sequence ID" value="QDS99976.1"/>
    <property type="molecule type" value="Genomic_DNA"/>
</dbReference>
<feature type="domain" description="Retropepsin-like aspartic endopeptidase" evidence="1">
    <location>
        <begin position="131"/>
        <end position="257"/>
    </location>
</feature>
<evidence type="ECO:0000313" key="2">
    <source>
        <dbReference type="EMBL" id="QDS99976.1"/>
    </source>
</evidence>
<dbReference type="SUPFAM" id="SSF50630">
    <property type="entry name" value="Acid proteases"/>
    <property type="match status" value="1"/>
</dbReference>
<reference evidence="2 3" key="1">
    <citation type="submission" date="2019-02" db="EMBL/GenBank/DDBJ databases">
        <title>Deep-cultivation of Planctomycetes and their phenomic and genomic characterization uncovers novel biology.</title>
        <authorList>
            <person name="Wiegand S."/>
            <person name="Jogler M."/>
            <person name="Boedeker C."/>
            <person name="Pinto D."/>
            <person name="Vollmers J."/>
            <person name="Rivas-Marin E."/>
            <person name="Kohn T."/>
            <person name="Peeters S.H."/>
            <person name="Heuer A."/>
            <person name="Rast P."/>
            <person name="Oberbeckmann S."/>
            <person name="Bunk B."/>
            <person name="Jeske O."/>
            <person name="Meyerdierks A."/>
            <person name="Storesund J.E."/>
            <person name="Kallscheuer N."/>
            <person name="Luecker S."/>
            <person name="Lage O.M."/>
            <person name="Pohl T."/>
            <person name="Merkel B.J."/>
            <person name="Hornburger P."/>
            <person name="Mueller R.-W."/>
            <person name="Bruemmer F."/>
            <person name="Labrenz M."/>
            <person name="Spormann A.M."/>
            <person name="Op den Camp H."/>
            <person name="Overmann J."/>
            <person name="Amann R."/>
            <person name="Jetten M.S.M."/>
            <person name="Mascher T."/>
            <person name="Medema M.H."/>
            <person name="Devos D.P."/>
            <person name="Kaster A.-K."/>
            <person name="Ovreas L."/>
            <person name="Rohde M."/>
            <person name="Galperin M.Y."/>
            <person name="Jogler C."/>
        </authorList>
    </citation>
    <scope>NUCLEOTIDE SEQUENCE [LARGE SCALE GENOMIC DNA]</scope>
    <source>
        <strain evidence="2 3">HG15A2</strain>
    </source>
</reference>
<organism evidence="2 3">
    <name type="scientific">Adhaeretor mobilis</name>
    <dbReference type="NCBI Taxonomy" id="1930276"/>
    <lineage>
        <taxon>Bacteria</taxon>
        <taxon>Pseudomonadati</taxon>
        <taxon>Planctomycetota</taxon>
        <taxon>Planctomycetia</taxon>
        <taxon>Pirellulales</taxon>
        <taxon>Lacipirellulaceae</taxon>
        <taxon>Adhaeretor</taxon>
    </lineage>
</organism>
<dbReference type="PANTHER" id="PTHR38037:SF2">
    <property type="entry name" value="ATP-DEPENDENT ZINC PROTEASE DOMAIN-CONTAINING PROTEIN-RELATED"/>
    <property type="match status" value="1"/>
</dbReference>
<proteinExistence type="predicted"/>
<dbReference type="Pfam" id="PF05618">
    <property type="entry name" value="Zn_protease"/>
    <property type="match status" value="1"/>
</dbReference>
<gene>
    <name evidence="2" type="ORF">HG15A2_33120</name>
</gene>
<name>A0A517MYN4_9BACT</name>
<dbReference type="PANTHER" id="PTHR38037">
    <property type="entry name" value="ZN_PROTEASE DOMAIN-CONTAINING PROTEIN"/>
    <property type="match status" value="1"/>
</dbReference>
<dbReference type="RefSeq" id="WP_145061140.1">
    <property type="nucleotide sequence ID" value="NZ_CP036263.1"/>
</dbReference>
<dbReference type="AlphaFoldDB" id="A0A517MYN4"/>
<dbReference type="InterPro" id="IPR008503">
    <property type="entry name" value="Asp_endopeptidase"/>
</dbReference>
<keyword evidence="3" id="KW-1185">Reference proteome</keyword>
<sequence length="260" mass="28640">MVRRKNGCTSAEKLLSPGAIDLEGCRNIVSNPSTLSLATVCRVSSYPCPRLQGTMFLNAPFQFLSTTSCRKLVVAACAAYSFTCLTPTISCLGAEPDSPQVLPAKTEAKPEVKPEAEAAPKKQKQVIGAIAKVEEKQSDLTFTARVDTGATTSSIHVEQWNIADSAEKMTKNLGKKIRFQIKNGDGDRKWLERKIEAISVVKTSEREEMRYKVPVTLTCNGVKKRVLVSLNDRSHMKFPVLLGRNYLEGDFLVDVELSKE</sequence>
<protein>
    <recommendedName>
        <fullName evidence="1">Retropepsin-like aspartic endopeptidase domain-containing protein</fullName>
    </recommendedName>
</protein>
<dbReference type="KEGG" id="amob:HG15A2_33120"/>
<dbReference type="InterPro" id="IPR021109">
    <property type="entry name" value="Peptidase_aspartic_dom_sf"/>
</dbReference>
<dbReference type="OrthoDB" id="9782977at2"/>